<reference evidence="2" key="1">
    <citation type="submission" date="2018-05" db="EMBL/GenBank/DDBJ databases">
        <authorList>
            <person name="Lanie J.A."/>
            <person name="Ng W.-L."/>
            <person name="Kazmierczak K.M."/>
            <person name="Andrzejewski T.M."/>
            <person name="Davidsen T.M."/>
            <person name="Wayne K.J."/>
            <person name="Tettelin H."/>
            <person name="Glass J.I."/>
            <person name="Rusch D."/>
            <person name="Podicherti R."/>
            <person name="Tsui H.-C.T."/>
            <person name="Winkler M.E."/>
        </authorList>
    </citation>
    <scope>NUCLEOTIDE SEQUENCE</scope>
</reference>
<accession>A0A381TTY8</accession>
<dbReference type="SUPFAM" id="SSF69118">
    <property type="entry name" value="AhpD-like"/>
    <property type="match status" value="1"/>
</dbReference>
<dbReference type="Gene3D" id="1.20.1290.10">
    <property type="entry name" value="AhpD-like"/>
    <property type="match status" value="1"/>
</dbReference>
<dbReference type="PANTHER" id="PTHR33570:SF2">
    <property type="entry name" value="CARBOXYMUCONOLACTONE DECARBOXYLASE-LIKE DOMAIN-CONTAINING PROTEIN"/>
    <property type="match status" value="1"/>
</dbReference>
<dbReference type="Pfam" id="PF02627">
    <property type="entry name" value="CMD"/>
    <property type="match status" value="1"/>
</dbReference>
<dbReference type="InterPro" id="IPR029032">
    <property type="entry name" value="AhpD-like"/>
</dbReference>
<dbReference type="InterPro" id="IPR003779">
    <property type="entry name" value="CMD-like"/>
</dbReference>
<sequence length="127" mass="13927">MTEDFDNGLKTRKEVLGSEHVENSLRNATDFDRPFQQFITESAWGKVWARGPLDRKTKSIITLSVLVALRAEDEIALHIKGAINNGVTPDEIMALLIHASVYAGVPSSLSGVRVAKRVLSEIGEITP</sequence>
<dbReference type="PANTHER" id="PTHR33570">
    <property type="entry name" value="4-CARBOXYMUCONOLACTONE DECARBOXYLASE FAMILY PROTEIN"/>
    <property type="match status" value="1"/>
</dbReference>
<evidence type="ECO:0000313" key="2">
    <source>
        <dbReference type="EMBL" id="SVA18931.1"/>
    </source>
</evidence>
<gene>
    <name evidence="2" type="ORF">METZ01_LOCUS71785</name>
</gene>
<name>A0A381TTY8_9ZZZZ</name>
<dbReference type="GO" id="GO:0051920">
    <property type="term" value="F:peroxiredoxin activity"/>
    <property type="evidence" value="ECO:0007669"/>
    <property type="project" value="InterPro"/>
</dbReference>
<protein>
    <recommendedName>
        <fullName evidence="1">Carboxymuconolactone decarboxylase-like domain-containing protein</fullName>
    </recommendedName>
</protein>
<organism evidence="2">
    <name type="scientific">marine metagenome</name>
    <dbReference type="NCBI Taxonomy" id="408172"/>
    <lineage>
        <taxon>unclassified sequences</taxon>
        <taxon>metagenomes</taxon>
        <taxon>ecological metagenomes</taxon>
    </lineage>
</organism>
<dbReference type="InterPro" id="IPR052512">
    <property type="entry name" value="4CMD/NDH-1_regulator"/>
</dbReference>
<dbReference type="EMBL" id="UINC01005079">
    <property type="protein sequence ID" value="SVA18931.1"/>
    <property type="molecule type" value="Genomic_DNA"/>
</dbReference>
<dbReference type="AlphaFoldDB" id="A0A381TTY8"/>
<evidence type="ECO:0000259" key="1">
    <source>
        <dbReference type="Pfam" id="PF02627"/>
    </source>
</evidence>
<proteinExistence type="predicted"/>
<feature type="domain" description="Carboxymuconolactone decarboxylase-like" evidence="1">
    <location>
        <begin position="35"/>
        <end position="116"/>
    </location>
</feature>